<name>A0A6L3YYP6_BRUAN</name>
<protein>
    <submittedName>
        <fullName evidence="1">Uncharacterized protein</fullName>
    </submittedName>
</protein>
<proteinExistence type="predicted"/>
<dbReference type="Proteomes" id="UP000481876">
    <property type="component" value="Unassembled WGS sequence"/>
</dbReference>
<organism evidence="1 2">
    <name type="scientific">Brucella anthropi</name>
    <name type="common">Ochrobactrum anthropi</name>
    <dbReference type="NCBI Taxonomy" id="529"/>
    <lineage>
        <taxon>Bacteria</taxon>
        <taxon>Pseudomonadati</taxon>
        <taxon>Pseudomonadota</taxon>
        <taxon>Alphaproteobacteria</taxon>
        <taxon>Hyphomicrobiales</taxon>
        <taxon>Brucellaceae</taxon>
        <taxon>Brucella/Ochrobactrum group</taxon>
        <taxon>Brucella</taxon>
    </lineage>
</organism>
<evidence type="ECO:0000313" key="2">
    <source>
        <dbReference type="Proteomes" id="UP000481876"/>
    </source>
</evidence>
<accession>A0A6L3YYP6</accession>
<comment type="caution">
    <text evidence="1">The sequence shown here is derived from an EMBL/GenBank/DDBJ whole genome shotgun (WGS) entry which is preliminary data.</text>
</comment>
<dbReference type="EMBL" id="WBWS01000039">
    <property type="protein sequence ID" value="KAB2759873.1"/>
    <property type="molecule type" value="Genomic_DNA"/>
</dbReference>
<dbReference type="AlphaFoldDB" id="A0A6L3YYP6"/>
<gene>
    <name evidence="1" type="ORF">F9L04_24135</name>
</gene>
<reference evidence="1 2" key="1">
    <citation type="submission" date="2019-09" db="EMBL/GenBank/DDBJ databases">
        <title>Taxonomic organization of the family Brucellaceae based on a phylogenomic approach.</title>
        <authorList>
            <person name="Leclercq S."/>
            <person name="Cloeckaert A."/>
            <person name="Zygmunt M.S."/>
        </authorList>
    </citation>
    <scope>NUCLEOTIDE SEQUENCE [LARGE SCALE GENOMIC DNA]</scope>
    <source>
        <strain evidence="1 2">LMG 3313</strain>
    </source>
</reference>
<evidence type="ECO:0000313" key="1">
    <source>
        <dbReference type="EMBL" id="KAB2759873.1"/>
    </source>
</evidence>
<sequence length="102" mass="11216">MSRPLPKNDNLITSILPRILFSDNILDNSQKLIITVFAVGLEVRDMGSVTAREAESRGSAGGLTQIGFVVRDELLWFRQVAGARDEVFLGGSYDDRIAIYAS</sequence>
<dbReference type="RefSeq" id="WP_151664415.1">
    <property type="nucleotide sequence ID" value="NZ_WBWS01000039.1"/>
</dbReference>